<sequence>MFRVSGFPMLDDRKRLLDKIFYNTKNTAVAAAEAAEDEALAVFLNPDEILAREALRKIRHVDPTIVIVADQGAAYTHIMVSQLPLHERLSFLVRDKKIGGGLHGAVMGERDREREELPPHTICVRQI</sequence>
<proteinExistence type="predicted"/>
<dbReference type="eggNOG" id="KOG2074">
    <property type="taxonomic scope" value="Eukaryota"/>
</dbReference>
<accession>A0A087FZY4</accession>
<dbReference type="Gramene" id="KFK23186">
    <property type="protein sequence ID" value="KFK23186"/>
    <property type="gene ID" value="AALP_AAs58904U000700"/>
</dbReference>
<dbReference type="OrthoDB" id="360521at2759"/>
<dbReference type="EMBL" id="KL981733">
    <property type="protein sequence ID" value="KFK23186.1"/>
    <property type="molecule type" value="Genomic_DNA"/>
</dbReference>
<reference evidence="2" key="1">
    <citation type="journal article" date="2015" name="Nat. Plants">
        <title>Genome expansion of Arabis alpina linked with retrotransposition and reduced symmetric DNA methylation.</title>
        <authorList>
            <person name="Willing E.M."/>
            <person name="Rawat V."/>
            <person name="Mandakova T."/>
            <person name="Maumus F."/>
            <person name="James G.V."/>
            <person name="Nordstroem K.J."/>
            <person name="Becker C."/>
            <person name="Warthmann N."/>
            <person name="Chica C."/>
            <person name="Szarzynska B."/>
            <person name="Zytnicki M."/>
            <person name="Albani M.C."/>
            <person name="Kiefer C."/>
            <person name="Bergonzi S."/>
            <person name="Castaings L."/>
            <person name="Mateos J.L."/>
            <person name="Berns M.C."/>
            <person name="Bujdoso N."/>
            <person name="Piofczyk T."/>
            <person name="de Lorenzo L."/>
            <person name="Barrero-Sicilia C."/>
            <person name="Mateos I."/>
            <person name="Piednoel M."/>
            <person name="Hagmann J."/>
            <person name="Chen-Min-Tao R."/>
            <person name="Iglesias-Fernandez R."/>
            <person name="Schuster S.C."/>
            <person name="Alonso-Blanco C."/>
            <person name="Roudier F."/>
            <person name="Carbonero P."/>
            <person name="Paz-Ares J."/>
            <person name="Davis S.J."/>
            <person name="Pecinka A."/>
            <person name="Quesneville H."/>
            <person name="Colot V."/>
            <person name="Lysak M.A."/>
            <person name="Weigel D."/>
            <person name="Coupland G."/>
            <person name="Schneeberger K."/>
        </authorList>
    </citation>
    <scope>NUCLEOTIDE SEQUENCE [LARGE SCALE GENOMIC DNA]</scope>
    <source>
        <strain evidence="2">cv. Pajares</strain>
    </source>
</reference>
<dbReference type="Proteomes" id="UP000029120">
    <property type="component" value="Unassembled WGS sequence"/>
</dbReference>
<organism evidence="1 2">
    <name type="scientific">Arabis alpina</name>
    <name type="common">Alpine rock-cress</name>
    <dbReference type="NCBI Taxonomy" id="50452"/>
    <lineage>
        <taxon>Eukaryota</taxon>
        <taxon>Viridiplantae</taxon>
        <taxon>Streptophyta</taxon>
        <taxon>Embryophyta</taxon>
        <taxon>Tracheophyta</taxon>
        <taxon>Spermatophyta</taxon>
        <taxon>Magnoliopsida</taxon>
        <taxon>eudicotyledons</taxon>
        <taxon>Gunneridae</taxon>
        <taxon>Pentapetalae</taxon>
        <taxon>rosids</taxon>
        <taxon>malvids</taxon>
        <taxon>Brassicales</taxon>
        <taxon>Brassicaceae</taxon>
        <taxon>Arabideae</taxon>
        <taxon>Arabis</taxon>
    </lineage>
</organism>
<gene>
    <name evidence="1" type="ORF">AALP_AAs58904U000700</name>
</gene>
<evidence type="ECO:0000313" key="1">
    <source>
        <dbReference type="EMBL" id="KFK23186.1"/>
    </source>
</evidence>
<dbReference type="AlphaFoldDB" id="A0A087FZY4"/>
<protein>
    <submittedName>
        <fullName evidence="1">Uncharacterized protein</fullName>
    </submittedName>
</protein>
<evidence type="ECO:0000313" key="2">
    <source>
        <dbReference type="Proteomes" id="UP000029120"/>
    </source>
</evidence>
<keyword evidence="2" id="KW-1185">Reference proteome</keyword>
<name>A0A087FZY4_ARAAL</name>